<organism evidence="2 3">
    <name type="scientific">Peredibacter starrii</name>
    <dbReference type="NCBI Taxonomy" id="28202"/>
    <lineage>
        <taxon>Bacteria</taxon>
        <taxon>Pseudomonadati</taxon>
        <taxon>Bdellovibrionota</taxon>
        <taxon>Bacteriovoracia</taxon>
        <taxon>Bacteriovoracales</taxon>
        <taxon>Bacteriovoracaceae</taxon>
        <taxon>Peredibacter</taxon>
    </lineage>
</organism>
<sequence>MKYLIFGMTLLFARASFAKEAINHAIQTLQSISECPIVHKDLTYTIIDHKCVDEKYEEAIDVLEADGSLSVLVNELKASYYNVSETGVSISNPPKNDQGEATGYTGYVYKFNSLGKLIYLKEQEDHVVSKYTESAINGLKLLNYPLNK</sequence>
<name>A0AAX4HPU1_9BACT</name>
<evidence type="ECO:0000313" key="3">
    <source>
        <dbReference type="Proteomes" id="UP001324634"/>
    </source>
</evidence>
<dbReference type="RefSeq" id="WP_321395212.1">
    <property type="nucleotide sequence ID" value="NZ_CP139487.1"/>
</dbReference>
<dbReference type="KEGG" id="psti:SOO65_00060"/>
<protein>
    <submittedName>
        <fullName evidence="2">Uncharacterized protein</fullName>
    </submittedName>
</protein>
<keyword evidence="1" id="KW-0732">Signal</keyword>
<dbReference type="Proteomes" id="UP001324634">
    <property type="component" value="Chromosome"/>
</dbReference>
<feature type="chain" id="PRO_5043769191" evidence="1">
    <location>
        <begin position="19"/>
        <end position="148"/>
    </location>
</feature>
<evidence type="ECO:0000313" key="2">
    <source>
        <dbReference type="EMBL" id="WPU65142.1"/>
    </source>
</evidence>
<gene>
    <name evidence="2" type="ORF">SOO65_00060</name>
</gene>
<feature type="signal peptide" evidence="1">
    <location>
        <begin position="1"/>
        <end position="18"/>
    </location>
</feature>
<keyword evidence="3" id="KW-1185">Reference proteome</keyword>
<proteinExistence type="predicted"/>
<reference evidence="2 3" key="1">
    <citation type="submission" date="2023-11" db="EMBL/GenBank/DDBJ databases">
        <title>Peredibacter starrii A3.12.</title>
        <authorList>
            <person name="Mitchell R.J."/>
        </authorList>
    </citation>
    <scope>NUCLEOTIDE SEQUENCE [LARGE SCALE GENOMIC DNA]</scope>
    <source>
        <strain evidence="2 3">A3.12</strain>
    </source>
</reference>
<dbReference type="EMBL" id="CP139487">
    <property type="protein sequence ID" value="WPU65142.1"/>
    <property type="molecule type" value="Genomic_DNA"/>
</dbReference>
<dbReference type="AlphaFoldDB" id="A0AAX4HPU1"/>
<accession>A0AAX4HPU1</accession>
<evidence type="ECO:0000256" key="1">
    <source>
        <dbReference type="SAM" id="SignalP"/>
    </source>
</evidence>